<dbReference type="Pfam" id="PF00226">
    <property type="entry name" value="DnaJ"/>
    <property type="match status" value="1"/>
</dbReference>
<dbReference type="InterPro" id="IPR001305">
    <property type="entry name" value="HSP_DnaJ_Cys-rich_dom"/>
</dbReference>
<evidence type="ECO:0000259" key="10">
    <source>
        <dbReference type="PROSITE" id="PS51188"/>
    </source>
</evidence>
<evidence type="ECO:0000313" key="12">
    <source>
        <dbReference type="Proteomes" id="UP000831817"/>
    </source>
</evidence>
<dbReference type="Gene3D" id="2.10.230.10">
    <property type="entry name" value="Heat shock protein DnaJ, cysteine-rich domain"/>
    <property type="match status" value="1"/>
</dbReference>
<feature type="binding site" evidence="6">
    <location>
        <position position="205"/>
    </location>
    <ligand>
        <name>Zn(2+)</name>
        <dbReference type="ChEBI" id="CHEBI:29105"/>
        <label>1</label>
    </ligand>
</feature>
<evidence type="ECO:0000256" key="7">
    <source>
        <dbReference type="PROSITE-ProRule" id="PRU00546"/>
    </source>
</evidence>
<feature type="domain" description="CR-type" evidence="10">
    <location>
        <begin position="135"/>
        <end position="217"/>
    </location>
</feature>
<dbReference type="SUPFAM" id="SSF49493">
    <property type="entry name" value="HSP40/DnaJ peptide-binding domain"/>
    <property type="match status" value="2"/>
</dbReference>
<dbReference type="InterPro" id="IPR036869">
    <property type="entry name" value="J_dom_sf"/>
</dbReference>
<dbReference type="NCBIfam" id="NF008035">
    <property type="entry name" value="PRK10767.1"/>
    <property type="match status" value="1"/>
</dbReference>
<evidence type="ECO:0000256" key="8">
    <source>
        <dbReference type="SAM" id="MobiDB-lite"/>
    </source>
</evidence>
<dbReference type="RefSeq" id="WP_248564644.1">
    <property type="nucleotide sequence ID" value="NZ_AP025698.1"/>
</dbReference>
<feature type="binding site" evidence="6">
    <location>
        <position position="168"/>
    </location>
    <ligand>
        <name>Zn(2+)</name>
        <dbReference type="ChEBI" id="CHEBI:29105"/>
        <label>2</label>
    </ligand>
</feature>
<dbReference type="Gene3D" id="2.60.260.20">
    <property type="entry name" value="Urease metallochaperone UreE, N-terminal domain"/>
    <property type="match status" value="2"/>
</dbReference>
<feature type="binding site" evidence="6">
    <location>
        <position position="191"/>
    </location>
    <ligand>
        <name>Zn(2+)</name>
        <dbReference type="ChEBI" id="CHEBI:29105"/>
        <label>2</label>
    </ligand>
</feature>
<feature type="binding site" evidence="6">
    <location>
        <position position="208"/>
    </location>
    <ligand>
        <name>Zn(2+)</name>
        <dbReference type="ChEBI" id="CHEBI:29105"/>
        <label>1</label>
    </ligand>
</feature>
<dbReference type="InterPro" id="IPR036410">
    <property type="entry name" value="HSP_DnaJ_Cys-rich_dom_sf"/>
</dbReference>
<reference evidence="11 12" key="1">
    <citation type="submission" date="2022-04" db="EMBL/GenBank/DDBJ databases">
        <title>Complete genome of Methanothermobacter tenebrarum strain RMAS.</title>
        <authorList>
            <person name="Nakamura K."/>
            <person name="Oshima K."/>
            <person name="Hattori M."/>
            <person name="Kamagata Y."/>
            <person name="Takamizawa K."/>
        </authorList>
    </citation>
    <scope>NUCLEOTIDE SEQUENCE [LARGE SCALE GENOMIC DNA]</scope>
    <source>
        <strain evidence="11 12">RMAS</strain>
    </source>
</reference>
<dbReference type="CDD" id="cd10747">
    <property type="entry name" value="DnaJ_C"/>
    <property type="match status" value="1"/>
</dbReference>
<keyword evidence="4 6" id="KW-0862">Zinc</keyword>
<dbReference type="PANTHER" id="PTHR43096:SF52">
    <property type="entry name" value="DNAJ HOMOLOG 1, MITOCHONDRIAL-RELATED"/>
    <property type="match status" value="1"/>
</dbReference>
<feature type="binding site" evidence="6">
    <location>
        <position position="151"/>
    </location>
    <ligand>
        <name>Zn(2+)</name>
        <dbReference type="ChEBI" id="CHEBI:29105"/>
        <label>1</label>
    </ligand>
</feature>
<keyword evidence="6" id="KW-0346">Stress response</keyword>
<dbReference type="PANTHER" id="PTHR43096">
    <property type="entry name" value="DNAJ HOMOLOG 1, MITOCHONDRIAL-RELATED"/>
    <property type="match status" value="1"/>
</dbReference>
<dbReference type="EMBL" id="AP025698">
    <property type="protein sequence ID" value="BDH78772.1"/>
    <property type="molecule type" value="Genomic_DNA"/>
</dbReference>
<dbReference type="InterPro" id="IPR012724">
    <property type="entry name" value="DnaJ"/>
</dbReference>
<comment type="caution">
    <text evidence="6">Lacks conserved residue(s) required for the propagation of feature annotation.</text>
</comment>
<dbReference type="HAMAP" id="MF_01152">
    <property type="entry name" value="DnaJ"/>
    <property type="match status" value="1"/>
</dbReference>
<feature type="zinc finger region" description="CR-type" evidence="7">
    <location>
        <begin position="135"/>
        <end position="217"/>
    </location>
</feature>
<dbReference type="SUPFAM" id="SSF57938">
    <property type="entry name" value="DnaJ/Hsp40 cysteine-rich domain"/>
    <property type="match status" value="1"/>
</dbReference>
<comment type="function">
    <text evidence="6">Participates actively in the response to hyperosmotic and heat shock by preventing the aggregation of stress-denatured proteins and by disaggregating proteins, also in an autonomous, DnaK-independent fashion. Unfolded proteins bind initially to DnaJ; upon interaction with the DnaJ-bound protein, DnaK hydrolyzes its bound ATP, resulting in the formation of a stable complex. GrpE releases ADP from DnaK; ATP binding to DnaK triggers the release of the substrate protein, thus completing the reaction cycle. Several rounds of ATP-dependent interactions between DnaJ, DnaK and GrpE are required for fully efficient folding. Also involved, together with DnaK and GrpE, in the DNA replication of plasmids through activation of initiation proteins.</text>
</comment>
<evidence type="ECO:0000256" key="3">
    <source>
        <dbReference type="ARBA" id="ARBA00022771"/>
    </source>
</evidence>
<organism evidence="11 12">
    <name type="scientific">Methanothermobacter tenebrarum</name>
    <dbReference type="NCBI Taxonomy" id="680118"/>
    <lineage>
        <taxon>Archaea</taxon>
        <taxon>Methanobacteriati</taxon>
        <taxon>Methanobacteriota</taxon>
        <taxon>Methanomada group</taxon>
        <taxon>Methanobacteria</taxon>
        <taxon>Methanobacteriales</taxon>
        <taxon>Methanobacteriaceae</taxon>
        <taxon>Methanothermobacter</taxon>
    </lineage>
</organism>
<dbReference type="SMART" id="SM00271">
    <property type="entry name" value="DnaJ"/>
    <property type="match status" value="1"/>
</dbReference>
<dbReference type="GeneID" id="71964649"/>
<evidence type="ECO:0000256" key="1">
    <source>
        <dbReference type="ARBA" id="ARBA00022723"/>
    </source>
</evidence>
<dbReference type="SUPFAM" id="SSF46565">
    <property type="entry name" value="Chaperone J-domain"/>
    <property type="match status" value="1"/>
</dbReference>
<keyword evidence="12" id="KW-1185">Reference proteome</keyword>
<feature type="binding site" evidence="6">
    <location>
        <position position="148"/>
    </location>
    <ligand>
        <name>Zn(2+)</name>
        <dbReference type="ChEBI" id="CHEBI:29105"/>
        <label>1</label>
    </ligand>
</feature>
<dbReference type="InterPro" id="IPR002939">
    <property type="entry name" value="DnaJ_C"/>
</dbReference>
<protein>
    <recommendedName>
        <fullName evidence="6">Chaperone protein DnaJ</fullName>
    </recommendedName>
</protein>
<accession>A0ABN6P985</accession>
<keyword evidence="6" id="KW-0963">Cytoplasm</keyword>
<feature type="binding site" evidence="6">
    <location>
        <position position="194"/>
    </location>
    <ligand>
        <name>Zn(2+)</name>
        <dbReference type="ChEBI" id="CHEBI:29105"/>
        <label>2</label>
    </ligand>
</feature>
<proteinExistence type="inferred from homology"/>
<keyword evidence="6" id="KW-0235">DNA replication</keyword>
<evidence type="ECO:0000259" key="9">
    <source>
        <dbReference type="PROSITE" id="PS50076"/>
    </source>
</evidence>
<dbReference type="CDD" id="cd06257">
    <property type="entry name" value="DnaJ"/>
    <property type="match status" value="1"/>
</dbReference>
<dbReference type="PROSITE" id="PS50076">
    <property type="entry name" value="DNAJ_2"/>
    <property type="match status" value="1"/>
</dbReference>
<keyword evidence="5 6" id="KW-0143">Chaperone</keyword>
<keyword evidence="1 6" id="KW-0479">Metal-binding</keyword>
<evidence type="ECO:0000313" key="11">
    <source>
        <dbReference type="EMBL" id="BDH78772.1"/>
    </source>
</evidence>
<comment type="subunit">
    <text evidence="6">Homodimer.</text>
</comment>
<sequence>MPKRDYYEILGVDRNASKKDIKRAYRRLARKYHPDVSDDPNAAEKFKEISEAYAVLSDDEKRQRYDQFGHAGMEGFTQEDIFRNVNFEDIFKDLDFDFSSIFDIFGFGRRRRRGPQRGADINYKLEITLEDAYTGLETDIKVPHTRKCPTCNGSRAEPGSSTRTCTTCNGTGQIRQVQRTLLGQIMNITSCPDCNGEGRIIERPCSNCNGTGLVKKTSTIHIRVPPGVEDGSRLRIPGEGEMGPRGGPPGDLYVTIKIKPHRLFERKGANLYFEKPISFVQAALGDIVEVPTMEKPVKLRIPPGTQTGTTFRVKGYGMPHINWEGRGNLYVKVRVVTPQKLNKRQKELLREFAKVSGDEIKKEKGLFERMKDAIIY</sequence>
<dbReference type="InterPro" id="IPR018253">
    <property type="entry name" value="DnaJ_domain_CS"/>
</dbReference>
<feature type="region of interest" description="Disordered" evidence="8">
    <location>
        <begin position="224"/>
        <end position="248"/>
    </location>
</feature>
<evidence type="ECO:0000256" key="4">
    <source>
        <dbReference type="ARBA" id="ARBA00022833"/>
    </source>
</evidence>
<keyword evidence="2 6" id="KW-0677">Repeat</keyword>
<dbReference type="Proteomes" id="UP000831817">
    <property type="component" value="Chromosome"/>
</dbReference>
<dbReference type="PROSITE" id="PS51188">
    <property type="entry name" value="ZF_CR"/>
    <property type="match status" value="1"/>
</dbReference>
<dbReference type="NCBIfam" id="NF010876">
    <property type="entry name" value="PRK14283.1"/>
    <property type="match status" value="1"/>
</dbReference>
<dbReference type="PROSITE" id="PS00636">
    <property type="entry name" value="DNAJ_1"/>
    <property type="match status" value="1"/>
</dbReference>
<comment type="domain">
    <text evidence="6">The J domain is necessary and sufficient to stimulate DnaK ATPase activity. Zinc center 1 plays an important role in the autonomous, DnaK-independent chaperone activity of DnaJ. Zinc center 2 is essential for interaction with DnaK and for DnaJ activity.</text>
</comment>
<dbReference type="NCBIfam" id="TIGR02349">
    <property type="entry name" value="DnaJ_bact"/>
    <property type="match status" value="1"/>
</dbReference>
<feature type="binding site" evidence="6">
    <location>
        <position position="165"/>
    </location>
    <ligand>
        <name>Zn(2+)</name>
        <dbReference type="ChEBI" id="CHEBI:29105"/>
        <label>2</label>
    </ligand>
</feature>
<comment type="similarity">
    <text evidence="6">Belongs to the DnaJ family.</text>
</comment>
<keyword evidence="3 6" id="KW-0863">Zinc-finger</keyword>
<name>A0ABN6P985_9EURY</name>
<dbReference type="InterPro" id="IPR008971">
    <property type="entry name" value="HSP40/DnaJ_pept-bd"/>
</dbReference>
<dbReference type="Pfam" id="PF00684">
    <property type="entry name" value="DnaJ_CXXCXGXG"/>
    <property type="match status" value="1"/>
</dbReference>
<evidence type="ECO:0000256" key="6">
    <source>
        <dbReference type="HAMAP-Rule" id="MF_01152"/>
    </source>
</evidence>
<dbReference type="Pfam" id="PF01556">
    <property type="entry name" value="DnaJ_C"/>
    <property type="match status" value="1"/>
</dbReference>
<feature type="domain" description="J" evidence="9">
    <location>
        <begin position="5"/>
        <end position="69"/>
    </location>
</feature>
<evidence type="ECO:0000256" key="5">
    <source>
        <dbReference type="ARBA" id="ARBA00023186"/>
    </source>
</evidence>
<gene>
    <name evidence="6" type="primary">dnaJ</name>
    <name evidence="11" type="ORF">MTTB_01510</name>
</gene>
<comment type="subcellular location">
    <subcellularLocation>
        <location evidence="6">Cytoplasm</location>
    </subcellularLocation>
</comment>
<dbReference type="InterPro" id="IPR001623">
    <property type="entry name" value="DnaJ_domain"/>
</dbReference>
<dbReference type="Gene3D" id="1.10.287.110">
    <property type="entry name" value="DnaJ domain"/>
    <property type="match status" value="1"/>
</dbReference>
<dbReference type="PRINTS" id="PR00625">
    <property type="entry name" value="JDOMAIN"/>
</dbReference>
<evidence type="ECO:0000256" key="2">
    <source>
        <dbReference type="ARBA" id="ARBA00022737"/>
    </source>
</evidence>
<comment type="cofactor">
    <cofactor evidence="6">
        <name>Zn(2+)</name>
        <dbReference type="ChEBI" id="CHEBI:29105"/>
    </cofactor>
    <text evidence="6">Binds 2 Zn(2+) ions per monomer.</text>
</comment>